<gene>
    <name evidence="2" type="ORF">dnl_29880</name>
</gene>
<proteinExistence type="predicted"/>
<dbReference type="KEGG" id="dli:dnl_29880"/>
<dbReference type="PANTHER" id="PTHR38813">
    <property type="match status" value="1"/>
</dbReference>
<dbReference type="InterPro" id="IPR052747">
    <property type="entry name" value="TA_system_RelE_toxin"/>
</dbReference>
<organism evidence="2 3">
    <name type="scientific">Desulfonema limicola</name>
    <dbReference type="NCBI Taxonomy" id="45656"/>
    <lineage>
        <taxon>Bacteria</taxon>
        <taxon>Pseudomonadati</taxon>
        <taxon>Thermodesulfobacteriota</taxon>
        <taxon>Desulfobacteria</taxon>
        <taxon>Desulfobacterales</taxon>
        <taxon>Desulfococcaceae</taxon>
        <taxon>Desulfonema</taxon>
    </lineage>
</organism>
<dbReference type="InterPro" id="IPR007712">
    <property type="entry name" value="RelE/ParE_toxin"/>
</dbReference>
<accession>A0A975B8D6</accession>
<dbReference type="InterPro" id="IPR035093">
    <property type="entry name" value="RelE/ParE_toxin_dom_sf"/>
</dbReference>
<dbReference type="RefSeq" id="WP_207692293.1">
    <property type="nucleotide sequence ID" value="NZ_CP061799.1"/>
</dbReference>
<sequence length="88" mass="10560">MKIKFESSFGKDLKKIKEPKLLQRVKSIIEEIKEHDGAICINNLKKMKGYETFYRIKIGDYRIGLEIIKDQAIITRILHRKDIYRYFP</sequence>
<protein>
    <submittedName>
        <fullName evidence="2">Toxin-antitoxin system, toxin component, RelE/ParE-like</fullName>
    </submittedName>
</protein>
<dbReference type="AlphaFoldDB" id="A0A975B8D6"/>
<name>A0A975B8D6_9BACT</name>
<evidence type="ECO:0000256" key="1">
    <source>
        <dbReference type="ARBA" id="ARBA00022649"/>
    </source>
</evidence>
<evidence type="ECO:0000313" key="2">
    <source>
        <dbReference type="EMBL" id="QTA80677.1"/>
    </source>
</evidence>
<dbReference type="Gene3D" id="3.30.2310.20">
    <property type="entry name" value="RelE-like"/>
    <property type="match status" value="1"/>
</dbReference>
<reference evidence="2" key="1">
    <citation type="journal article" date="2021" name="Microb. Physiol.">
        <title>Proteogenomic Insights into the Physiology of Marine, Sulfate-Reducing, Filamentous Desulfonema limicola and Desulfonema magnum.</title>
        <authorList>
            <person name="Schnaars V."/>
            <person name="Wohlbrand L."/>
            <person name="Scheve S."/>
            <person name="Hinrichs C."/>
            <person name="Reinhardt R."/>
            <person name="Rabus R."/>
        </authorList>
    </citation>
    <scope>NUCLEOTIDE SEQUENCE</scope>
    <source>
        <strain evidence="2">5ac10</strain>
    </source>
</reference>
<dbReference type="PANTHER" id="PTHR38813:SF1">
    <property type="entry name" value="TOXIN RELE1-RELATED"/>
    <property type="match status" value="1"/>
</dbReference>
<keyword evidence="3" id="KW-1185">Reference proteome</keyword>
<keyword evidence="1" id="KW-1277">Toxin-antitoxin system</keyword>
<dbReference type="Pfam" id="PF05016">
    <property type="entry name" value="ParE_toxin"/>
    <property type="match status" value="1"/>
</dbReference>
<evidence type="ECO:0000313" key="3">
    <source>
        <dbReference type="Proteomes" id="UP000663720"/>
    </source>
</evidence>
<dbReference type="SUPFAM" id="SSF143011">
    <property type="entry name" value="RelE-like"/>
    <property type="match status" value="1"/>
</dbReference>
<dbReference type="EMBL" id="CP061799">
    <property type="protein sequence ID" value="QTA80677.1"/>
    <property type="molecule type" value="Genomic_DNA"/>
</dbReference>
<dbReference type="Proteomes" id="UP000663720">
    <property type="component" value="Chromosome"/>
</dbReference>